<dbReference type="Pfam" id="PF04970">
    <property type="entry name" value="LRAT"/>
    <property type="match status" value="1"/>
</dbReference>
<evidence type="ECO:0000259" key="5">
    <source>
        <dbReference type="PROSITE" id="PS51934"/>
    </source>
</evidence>
<dbReference type="GO" id="GO:0004623">
    <property type="term" value="F:phospholipase A2 activity"/>
    <property type="evidence" value="ECO:0007669"/>
    <property type="project" value="TreeGrafter"/>
</dbReference>
<sequence>MKKHHFIKLLSIFSIAAVVFLICCIYIFQNKFTDIYKYSQIKIPLEGKIIWDNSTLKNISVKYKGNTSAEVYIFPSVDGKYIIINPPVDGFHENDKIYVTLSSKLHFKNYKMQDDKKLSFNVKPEIPSSLSKAVKNPRYGDIVGTTDNFMGYKYNHYGIYIGSGRVIHYCSSTGAAADAQIKETDMNTYFKPGNYFILNVNGSMKFTPKETVRRAETRLGEKNYNLLQNNCEHFVIWAKTGSSKSYQLSNLSQEELTKIKIFTAMGVNLQ</sequence>
<proteinExistence type="predicted"/>
<keyword evidence="4" id="KW-0472">Membrane</keyword>
<evidence type="ECO:0000256" key="1">
    <source>
        <dbReference type="ARBA" id="ARBA00022679"/>
    </source>
</evidence>
<dbReference type="AlphaFoldDB" id="A0A2T0BAC2"/>
<feature type="domain" description="LRAT" evidence="5">
    <location>
        <begin position="146"/>
        <end position="247"/>
    </location>
</feature>
<dbReference type="PANTHER" id="PTHR13943:SF77">
    <property type="entry name" value="LRAT DOMAIN-CONTAINING PROTEIN"/>
    <property type="match status" value="1"/>
</dbReference>
<reference evidence="6 7" key="1">
    <citation type="submission" date="2018-03" db="EMBL/GenBank/DDBJ databases">
        <title>Genome sequence of Clostridium luticellarii DSM 29923.</title>
        <authorList>
            <person name="Poehlein A."/>
            <person name="Daniel R."/>
        </authorList>
    </citation>
    <scope>NUCLEOTIDE SEQUENCE [LARGE SCALE GENOMIC DNA]</scope>
    <source>
        <strain evidence="6 7">DSM 29923</strain>
    </source>
</reference>
<comment type="caution">
    <text evidence="6">The sequence shown here is derived from an EMBL/GenBank/DDBJ whole genome shotgun (WGS) entry which is preliminary data.</text>
</comment>
<keyword evidence="4" id="KW-0812">Transmembrane</keyword>
<dbReference type="Proteomes" id="UP000237798">
    <property type="component" value="Unassembled WGS sequence"/>
</dbReference>
<keyword evidence="2" id="KW-0378">Hydrolase</keyword>
<evidence type="ECO:0000313" key="7">
    <source>
        <dbReference type="Proteomes" id="UP000237798"/>
    </source>
</evidence>
<name>A0A2T0BAC2_9CLOT</name>
<dbReference type="RefSeq" id="WP_106010833.1">
    <property type="nucleotide sequence ID" value="NZ_JALCPJ010000004.1"/>
</dbReference>
<evidence type="ECO:0000256" key="2">
    <source>
        <dbReference type="ARBA" id="ARBA00022801"/>
    </source>
</evidence>
<keyword evidence="1" id="KW-0808">Transferase</keyword>
<dbReference type="GO" id="GO:0008970">
    <property type="term" value="F:phospholipase A1 activity"/>
    <property type="evidence" value="ECO:0007669"/>
    <property type="project" value="TreeGrafter"/>
</dbReference>
<dbReference type="InterPro" id="IPR007053">
    <property type="entry name" value="LRAT_dom"/>
</dbReference>
<keyword evidence="7" id="KW-1185">Reference proteome</keyword>
<dbReference type="GO" id="GO:0016410">
    <property type="term" value="F:N-acyltransferase activity"/>
    <property type="evidence" value="ECO:0007669"/>
    <property type="project" value="TreeGrafter"/>
</dbReference>
<dbReference type="EMBL" id="PVXP01000082">
    <property type="protein sequence ID" value="PRR80805.1"/>
    <property type="molecule type" value="Genomic_DNA"/>
</dbReference>
<organism evidence="6 7">
    <name type="scientific">Clostridium luticellarii</name>
    <dbReference type="NCBI Taxonomy" id="1691940"/>
    <lineage>
        <taxon>Bacteria</taxon>
        <taxon>Bacillati</taxon>
        <taxon>Bacillota</taxon>
        <taxon>Clostridia</taxon>
        <taxon>Eubacteriales</taxon>
        <taxon>Clostridiaceae</taxon>
        <taxon>Clostridium</taxon>
    </lineage>
</organism>
<dbReference type="PANTHER" id="PTHR13943">
    <property type="entry name" value="HRAS-LIKE SUPPRESSOR - RELATED"/>
    <property type="match status" value="1"/>
</dbReference>
<keyword evidence="3" id="KW-0443">Lipid metabolism</keyword>
<accession>A0A2T0BAC2</accession>
<feature type="transmembrane region" description="Helical" evidence="4">
    <location>
        <begin position="6"/>
        <end position="28"/>
    </location>
</feature>
<dbReference type="InterPro" id="IPR051496">
    <property type="entry name" value="H-rev107_PLA/AT"/>
</dbReference>
<evidence type="ECO:0000256" key="3">
    <source>
        <dbReference type="ARBA" id="ARBA00023098"/>
    </source>
</evidence>
<dbReference type="PROSITE" id="PS51934">
    <property type="entry name" value="LRAT"/>
    <property type="match status" value="1"/>
</dbReference>
<evidence type="ECO:0000256" key="4">
    <source>
        <dbReference type="SAM" id="Phobius"/>
    </source>
</evidence>
<dbReference type="GO" id="GO:0070292">
    <property type="term" value="P:N-acylphosphatidylethanolamine metabolic process"/>
    <property type="evidence" value="ECO:0007669"/>
    <property type="project" value="TreeGrafter"/>
</dbReference>
<dbReference type="GO" id="GO:0005737">
    <property type="term" value="C:cytoplasm"/>
    <property type="evidence" value="ECO:0007669"/>
    <property type="project" value="TreeGrafter"/>
</dbReference>
<gene>
    <name evidence="6" type="ORF">CLLU_32880</name>
</gene>
<dbReference type="Gene3D" id="3.90.1720.10">
    <property type="entry name" value="endopeptidase domain like (from Nostoc punctiforme)"/>
    <property type="match status" value="1"/>
</dbReference>
<protein>
    <submittedName>
        <fullName evidence="6">NC domain protein</fullName>
    </submittedName>
</protein>
<evidence type="ECO:0000313" key="6">
    <source>
        <dbReference type="EMBL" id="PRR80805.1"/>
    </source>
</evidence>
<keyword evidence="4" id="KW-1133">Transmembrane helix</keyword>
<dbReference type="OrthoDB" id="9812095at2"/>